<keyword evidence="1" id="KW-0175">Coiled coil</keyword>
<dbReference type="EMBL" id="LO017727">
    <property type="protein sequence ID" value="CRH07819.1"/>
    <property type="molecule type" value="Genomic_DNA"/>
</dbReference>
<feature type="domain" description="Bro-N" evidence="2">
    <location>
        <begin position="11"/>
        <end position="114"/>
    </location>
</feature>
<sequence length="188" mass="20956">MASHLSKVFSLSEHGADYTVRVQADEETGEPWFHAGDICEVLGYTKARDAVGYHCEGDDAKTFGTIDSLNRTQQSLYVNESGLYDLILGSKKPHAKNLKRWVTKVVLPAIRKDGGYVDGEEKVVSGEMSEDELVLKALQMQQAKVTRLLQEKQQLEVETQEQQKTIGTQGAIIGTHLHTLDRFALVPR</sequence>
<dbReference type="PANTHER" id="PTHR36180">
    <property type="entry name" value="DNA-BINDING PROTEIN-RELATED-RELATED"/>
    <property type="match status" value="1"/>
</dbReference>
<evidence type="ECO:0000313" key="3">
    <source>
        <dbReference type="EMBL" id="CRH07819.1"/>
    </source>
</evidence>
<gene>
    <name evidence="3" type="ORF">MAGMO_3687</name>
</gene>
<dbReference type="PANTHER" id="PTHR36180:SF2">
    <property type="entry name" value="BRO FAMILY PROTEIN"/>
    <property type="match status" value="1"/>
</dbReference>
<dbReference type="PROSITE" id="PS51750">
    <property type="entry name" value="BRO_N"/>
    <property type="match status" value="1"/>
</dbReference>
<dbReference type="SMART" id="SM01040">
    <property type="entry name" value="Bro-N"/>
    <property type="match status" value="1"/>
</dbReference>
<protein>
    <recommendedName>
        <fullName evidence="2">Bro-N domain-containing protein</fullName>
    </recommendedName>
</protein>
<proteinExistence type="predicted"/>
<accession>A0A1S7LNQ9</accession>
<dbReference type="InterPro" id="IPR003497">
    <property type="entry name" value="BRO_N_domain"/>
</dbReference>
<evidence type="ECO:0000259" key="2">
    <source>
        <dbReference type="PROSITE" id="PS51750"/>
    </source>
</evidence>
<dbReference type="Pfam" id="PF02498">
    <property type="entry name" value="Bro-N"/>
    <property type="match status" value="1"/>
</dbReference>
<organism evidence="3">
    <name type="scientific">Magnetococcus massalia (strain MO-1)</name>
    <dbReference type="NCBI Taxonomy" id="451514"/>
    <lineage>
        <taxon>Bacteria</taxon>
        <taxon>Pseudomonadati</taxon>
        <taxon>Pseudomonadota</taxon>
        <taxon>Magnetococcia</taxon>
        <taxon>Magnetococcales</taxon>
        <taxon>Magnetococcaceae</taxon>
        <taxon>Magnetococcus</taxon>
    </lineage>
</organism>
<name>A0A1S7LNQ9_MAGMO</name>
<evidence type="ECO:0000256" key="1">
    <source>
        <dbReference type="SAM" id="Coils"/>
    </source>
</evidence>
<dbReference type="AlphaFoldDB" id="A0A1S7LNQ9"/>
<feature type="coiled-coil region" evidence="1">
    <location>
        <begin position="138"/>
        <end position="165"/>
    </location>
</feature>
<reference evidence="3" key="1">
    <citation type="submission" date="2015-04" db="EMBL/GenBank/DDBJ databases">
        <authorList>
            <person name="Syromyatnikov M.Y."/>
            <person name="Popov V.N."/>
        </authorList>
    </citation>
    <scope>NUCLEOTIDE SEQUENCE</scope>
    <source>
        <strain evidence="3">MO-1</strain>
    </source>
</reference>